<feature type="region of interest" description="Disordered" evidence="1">
    <location>
        <begin position="110"/>
        <end position="165"/>
    </location>
</feature>
<gene>
    <name evidence="2" type="ORF">EGYM00163_LOCUS31562</name>
</gene>
<accession>A0A7S4FZR2</accession>
<name>A0A7S4FZR2_9EUGL</name>
<dbReference type="AlphaFoldDB" id="A0A7S4FZR2"/>
<feature type="compositionally biased region" description="Basic and acidic residues" evidence="1">
    <location>
        <begin position="153"/>
        <end position="165"/>
    </location>
</feature>
<reference evidence="2" key="1">
    <citation type="submission" date="2021-01" db="EMBL/GenBank/DDBJ databases">
        <authorList>
            <person name="Corre E."/>
            <person name="Pelletier E."/>
            <person name="Niang G."/>
            <person name="Scheremetjew M."/>
            <person name="Finn R."/>
            <person name="Kale V."/>
            <person name="Holt S."/>
            <person name="Cochrane G."/>
            <person name="Meng A."/>
            <person name="Brown T."/>
            <person name="Cohen L."/>
        </authorList>
    </citation>
    <scope>NUCLEOTIDE SEQUENCE</scope>
    <source>
        <strain evidence="2">CCMP1594</strain>
    </source>
</reference>
<evidence type="ECO:0000313" key="2">
    <source>
        <dbReference type="EMBL" id="CAE0820390.1"/>
    </source>
</evidence>
<dbReference type="EMBL" id="HBJA01090646">
    <property type="protein sequence ID" value="CAE0820390.1"/>
    <property type="molecule type" value="Transcribed_RNA"/>
</dbReference>
<evidence type="ECO:0000256" key="1">
    <source>
        <dbReference type="SAM" id="MobiDB-lite"/>
    </source>
</evidence>
<protein>
    <submittedName>
        <fullName evidence="2">Uncharacterized protein</fullName>
    </submittedName>
</protein>
<proteinExistence type="predicted"/>
<feature type="compositionally biased region" description="Basic and acidic residues" evidence="1">
    <location>
        <begin position="129"/>
        <end position="144"/>
    </location>
</feature>
<organism evidence="2">
    <name type="scientific">Eutreptiella gymnastica</name>
    <dbReference type="NCBI Taxonomy" id="73025"/>
    <lineage>
        <taxon>Eukaryota</taxon>
        <taxon>Discoba</taxon>
        <taxon>Euglenozoa</taxon>
        <taxon>Euglenida</taxon>
        <taxon>Spirocuta</taxon>
        <taxon>Euglenophyceae</taxon>
        <taxon>Eutreptiales</taxon>
        <taxon>Eutreptiaceae</taxon>
        <taxon>Eutreptiella</taxon>
    </lineage>
</organism>
<sequence>MRWPKGLSTYLGRGDGCPWAGSARIPTPDEMQKGTTGTSMATKSFCFRGKAPGGTVYHRKFPHFAAYTEKGEPTTEVELADLATNLRPPGLLLGLATEHAAPETETTARLMPTAGKGGGTCTGPFAVNPDDKRLRKRGGGDVRWPHAWPANPQKRDEDHTPPHVC</sequence>